<name>A0A1I8AV00_9BILA</name>
<accession>A0A1I8AV00</accession>
<keyword evidence="1" id="KW-1185">Reference proteome</keyword>
<evidence type="ECO:0000313" key="2">
    <source>
        <dbReference type="WBParaSite" id="L893_g9177.t1"/>
    </source>
</evidence>
<evidence type="ECO:0000313" key="1">
    <source>
        <dbReference type="Proteomes" id="UP000095287"/>
    </source>
</evidence>
<dbReference type="Proteomes" id="UP000095287">
    <property type="component" value="Unplaced"/>
</dbReference>
<dbReference type="AlphaFoldDB" id="A0A1I8AV00"/>
<dbReference type="WBParaSite" id="L893_g9177.t1">
    <property type="protein sequence ID" value="L893_g9177.t1"/>
    <property type="gene ID" value="L893_g9177"/>
</dbReference>
<protein>
    <submittedName>
        <fullName evidence="2">F-box/LRR-repeat protein</fullName>
    </submittedName>
</protein>
<organism evidence="1 2">
    <name type="scientific">Steinernema glaseri</name>
    <dbReference type="NCBI Taxonomy" id="37863"/>
    <lineage>
        <taxon>Eukaryota</taxon>
        <taxon>Metazoa</taxon>
        <taxon>Ecdysozoa</taxon>
        <taxon>Nematoda</taxon>
        <taxon>Chromadorea</taxon>
        <taxon>Rhabditida</taxon>
        <taxon>Tylenchina</taxon>
        <taxon>Panagrolaimomorpha</taxon>
        <taxon>Strongyloidoidea</taxon>
        <taxon>Steinernematidae</taxon>
        <taxon>Steinernema</taxon>
    </lineage>
</organism>
<sequence length="121" mass="13661">DDVRCSIKDFFALKGDIRVHELRILTQCDELGLDSVASTNEIFDFLNALLSRSPVIEKLNIGCLQKADESVALAILLLLKHHFCLDTISLPYFTGSFNFIQDQMENGWLQSLTLCGEGWPR</sequence>
<proteinExistence type="predicted"/>
<reference evidence="2" key="1">
    <citation type="submission" date="2016-11" db="UniProtKB">
        <authorList>
            <consortium name="WormBaseParasite"/>
        </authorList>
    </citation>
    <scope>IDENTIFICATION</scope>
</reference>